<proteinExistence type="predicted"/>
<feature type="transmembrane region" description="Helical" evidence="1">
    <location>
        <begin position="55"/>
        <end position="77"/>
    </location>
</feature>
<keyword evidence="1" id="KW-1133">Transmembrane helix</keyword>
<keyword evidence="3" id="KW-1185">Reference proteome</keyword>
<dbReference type="AlphaFoldDB" id="A0A1D8UR47"/>
<accession>A0A1D8UR47</accession>
<reference evidence="2 3" key="1">
    <citation type="journal article" date="2016" name="Microb. Cell Fact.">
        <title>Dissection of exopolysaccharide biosynthesis in Kozakia baliensis.</title>
        <authorList>
            <person name="Brandt J.U."/>
            <person name="Jakob F."/>
            <person name="Behr J."/>
            <person name="Geissler A.J."/>
            <person name="Vogel R.F."/>
        </authorList>
    </citation>
    <scope>NUCLEOTIDE SEQUENCE [LARGE SCALE GENOMIC DNA]</scope>
    <source>
        <strain evidence="2 3">DSM 14400</strain>
    </source>
</reference>
<feature type="transmembrane region" description="Helical" evidence="1">
    <location>
        <begin position="23"/>
        <end position="43"/>
    </location>
</feature>
<dbReference type="EMBL" id="CP014674">
    <property type="protein sequence ID" value="AOX15987.1"/>
    <property type="molecule type" value="Genomic_DNA"/>
</dbReference>
<keyword evidence="1" id="KW-0812">Transmembrane</keyword>
<evidence type="ECO:0000313" key="3">
    <source>
        <dbReference type="Proteomes" id="UP000179145"/>
    </source>
</evidence>
<evidence type="ECO:0000256" key="1">
    <source>
        <dbReference type="SAM" id="Phobius"/>
    </source>
</evidence>
<name>A0A1D8UR47_9PROT</name>
<evidence type="ECO:0000313" key="2">
    <source>
        <dbReference type="EMBL" id="AOX15987.1"/>
    </source>
</evidence>
<protein>
    <submittedName>
        <fullName evidence="2">Uncharacterized protein</fullName>
    </submittedName>
</protein>
<keyword evidence="1" id="KW-0472">Membrane</keyword>
<dbReference type="Proteomes" id="UP000179145">
    <property type="component" value="Chromosome"/>
</dbReference>
<gene>
    <name evidence="2" type="ORF">A0U89_01270</name>
</gene>
<dbReference type="KEGG" id="kba:A0U89_01270"/>
<dbReference type="STRING" id="153496.A0U89_01270"/>
<organism evidence="2 3">
    <name type="scientific">Kozakia baliensis</name>
    <dbReference type="NCBI Taxonomy" id="153496"/>
    <lineage>
        <taxon>Bacteria</taxon>
        <taxon>Pseudomonadati</taxon>
        <taxon>Pseudomonadota</taxon>
        <taxon>Alphaproteobacteria</taxon>
        <taxon>Acetobacterales</taxon>
        <taxon>Acetobacteraceae</taxon>
        <taxon>Kozakia</taxon>
    </lineage>
</organism>
<sequence>MPSVRRTAWFAPKRYGYGAGRPLCWQGWVLLLSFMAVMMLPWSALHFMRAEKTTLAIMIAFSSVLNIAATICFLWVCKTRTAGGWQWRWGEGDR</sequence>